<dbReference type="EMBL" id="AMSI01000016">
    <property type="protein sequence ID" value="EKF40587.1"/>
    <property type="molecule type" value="Genomic_DNA"/>
</dbReference>
<feature type="binding site" evidence="7">
    <location>
        <position position="94"/>
    </location>
    <ligand>
        <name>Mg(2+)</name>
        <dbReference type="ChEBI" id="CHEBI:18420"/>
        <label>1</label>
        <note>catalytic</note>
    </ligand>
</feature>
<keyword evidence="6 7" id="KW-0479">Metal-binding</keyword>
<organism evidence="8 9">
    <name type="scientific">Nitratireductor indicus C115</name>
    <dbReference type="NCBI Taxonomy" id="1231190"/>
    <lineage>
        <taxon>Bacteria</taxon>
        <taxon>Pseudomonadati</taxon>
        <taxon>Pseudomonadota</taxon>
        <taxon>Alphaproteobacteria</taxon>
        <taxon>Hyphomicrobiales</taxon>
        <taxon>Phyllobacteriaceae</taxon>
        <taxon>Nitratireductor</taxon>
    </lineage>
</organism>
<evidence type="ECO:0000256" key="7">
    <source>
        <dbReference type="PIRSR" id="PIRSR600760-2"/>
    </source>
</evidence>
<feature type="binding site" evidence="7">
    <location>
        <position position="219"/>
    </location>
    <ligand>
        <name>Mg(2+)</name>
        <dbReference type="ChEBI" id="CHEBI:18420"/>
        <label>1</label>
        <note>catalytic</note>
    </ligand>
</feature>
<feature type="binding site" evidence="6">
    <location>
        <position position="91"/>
    </location>
    <ligand>
        <name>Mg(2+)</name>
        <dbReference type="ChEBI" id="CHEBI:18420"/>
        <label>2</label>
    </ligand>
</feature>
<reference evidence="8 9" key="1">
    <citation type="journal article" date="2012" name="J. Bacteriol.">
        <title>Genome Sequence of Nitratireductor indicus Type Strain C115.</title>
        <authorList>
            <person name="Lai Q."/>
            <person name="Li G."/>
            <person name="Yu Z."/>
            <person name="Shao Z."/>
        </authorList>
    </citation>
    <scope>NUCLEOTIDE SEQUENCE [LARGE SCALE GENOMIC DNA]</scope>
    <source>
        <strain evidence="8 9">C115</strain>
    </source>
</reference>
<comment type="subcellular location">
    <subcellularLocation>
        <location evidence="6">Cell inner membrane</location>
        <topology evidence="6">Peripheral membrane protein</topology>
        <orientation evidence="6">Cytoplasmic side</orientation>
    </subcellularLocation>
</comment>
<dbReference type="CDD" id="cd01638">
    <property type="entry name" value="CysQ"/>
    <property type="match status" value="1"/>
</dbReference>
<feature type="binding site" evidence="6">
    <location>
        <begin position="93"/>
        <end position="96"/>
    </location>
    <ligand>
        <name>substrate</name>
    </ligand>
</feature>
<feature type="binding site" evidence="6">
    <location>
        <position position="94"/>
    </location>
    <ligand>
        <name>Mg(2+)</name>
        <dbReference type="ChEBI" id="CHEBI:18420"/>
        <label>2</label>
    </ligand>
</feature>
<dbReference type="Proteomes" id="UP000007374">
    <property type="component" value="Unassembled WGS sequence"/>
</dbReference>
<feature type="binding site" evidence="7">
    <location>
        <position position="71"/>
    </location>
    <ligand>
        <name>Mg(2+)</name>
        <dbReference type="ChEBI" id="CHEBI:18420"/>
        <label>1</label>
        <note>catalytic</note>
    </ligand>
</feature>
<dbReference type="HAMAP" id="MF_02095">
    <property type="entry name" value="CysQ"/>
    <property type="match status" value="1"/>
</dbReference>
<dbReference type="PATRIC" id="fig|1231190.3.peg.4046"/>
<keyword evidence="9" id="KW-1185">Reference proteome</keyword>
<evidence type="ECO:0000313" key="8">
    <source>
        <dbReference type="EMBL" id="EKF40587.1"/>
    </source>
</evidence>
<keyword evidence="6 7" id="KW-0460">Magnesium</keyword>
<keyword evidence="3 6" id="KW-0997">Cell inner membrane</keyword>
<dbReference type="InterPro" id="IPR000760">
    <property type="entry name" value="Inositol_monophosphatase-like"/>
</dbReference>
<dbReference type="InterPro" id="IPR050725">
    <property type="entry name" value="CysQ/Inositol_MonoPase"/>
</dbReference>
<dbReference type="PROSITE" id="PS00630">
    <property type="entry name" value="IMP_2"/>
    <property type="match status" value="1"/>
</dbReference>
<dbReference type="SUPFAM" id="SSF56655">
    <property type="entry name" value="Carbohydrate phosphatase"/>
    <property type="match status" value="1"/>
</dbReference>
<evidence type="ECO:0000256" key="6">
    <source>
        <dbReference type="HAMAP-Rule" id="MF_02095"/>
    </source>
</evidence>
<feature type="binding site" evidence="6">
    <location>
        <position position="71"/>
    </location>
    <ligand>
        <name>substrate</name>
    </ligand>
</feature>
<feature type="binding site" evidence="6">
    <location>
        <position position="219"/>
    </location>
    <ligand>
        <name>substrate</name>
    </ligand>
</feature>
<feature type="binding site" evidence="7">
    <location>
        <position position="93"/>
    </location>
    <ligand>
        <name>Mg(2+)</name>
        <dbReference type="ChEBI" id="CHEBI:18420"/>
        <label>2</label>
    </ligand>
</feature>
<evidence type="ECO:0000313" key="9">
    <source>
        <dbReference type="Proteomes" id="UP000007374"/>
    </source>
</evidence>
<keyword evidence="2 6" id="KW-1003">Cell membrane</keyword>
<comment type="cofactor">
    <cofactor evidence="6 7">
        <name>Mg(2+)</name>
        <dbReference type="ChEBI" id="CHEBI:18420"/>
    </cofactor>
</comment>
<dbReference type="GO" id="GO:0050427">
    <property type="term" value="P:3'-phosphoadenosine 5'-phosphosulfate metabolic process"/>
    <property type="evidence" value="ECO:0007669"/>
    <property type="project" value="TreeGrafter"/>
</dbReference>
<dbReference type="GO" id="GO:0005886">
    <property type="term" value="C:plasma membrane"/>
    <property type="evidence" value="ECO:0007669"/>
    <property type="project" value="UniProtKB-SubCell"/>
</dbReference>
<dbReference type="RefSeq" id="WP_009452131.1">
    <property type="nucleotide sequence ID" value="NZ_AMSI01000016.1"/>
</dbReference>
<keyword evidence="4 6" id="KW-0378">Hydrolase</keyword>
<dbReference type="PANTHER" id="PTHR43028:SF5">
    <property type="entry name" value="3'(2'),5'-BISPHOSPHATE NUCLEOTIDASE 1"/>
    <property type="match status" value="1"/>
</dbReference>
<feature type="binding site" evidence="6">
    <location>
        <position position="93"/>
    </location>
    <ligand>
        <name>Mg(2+)</name>
        <dbReference type="ChEBI" id="CHEBI:18420"/>
        <label>1</label>
    </ligand>
</feature>
<feature type="binding site" evidence="6">
    <location>
        <position position="71"/>
    </location>
    <ligand>
        <name>Mg(2+)</name>
        <dbReference type="ChEBI" id="CHEBI:18420"/>
        <label>1</label>
    </ligand>
</feature>
<feature type="binding site" evidence="6">
    <location>
        <position position="91"/>
    </location>
    <ligand>
        <name>Mg(2+)</name>
        <dbReference type="ChEBI" id="CHEBI:18420"/>
        <label>1</label>
    </ligand>
</feature>
<evidence type="ECO:0000256" key="1">
    <source>
        <dbReference type="ARBA" id="ARBA00005289"/>
    </source>
</evidence>
<dbReference type="GO" id="GO:0046854">
    <property type="term" value="P:phosphatidylinositol phosphate biosynthetic process"/>
    <property type="evidence" value="ECO:0007669"/>
    <property type="project" value="InterPro"/>
</dbReference>
<evidence type="ECO:0000256" key="2">
    <source>
        <dbReference type="ARBA" id="ARBA00022475"/>
    </source>
</evidence>
<feature type="binding site" evidence="7">
    <location>
        <position position="91"/>
    </location>
    <ligand>
        <name>Mg(2+)</name>
        <dbReference type="ChEBI" id="CHEBI:18420"/>
        <label>1</label>
        <note>catalytic</note>
    </ligand>
</feature>
<name>K2PHK0_9HYPH</name>
<dbReference type="AlphaFoldDB" id="K2PHK0"/>
<dbReference type="InterPro" id="IPR006240">
    <property type="entry name" value="CysQ"/>
</dbReference>
<comment type="catalytic activity">
    <reaction evidence="6">
        <text>adenosine 3',5'-bisphosphate + H2O = AMP + phosphate</text>
        <dbReference type="Rhea" id="RHEA:10040"/>
        <dbReference type="ChEBI" id="CHEBI:15377"/>
        <dbReference type="ChEBI" id="CHEBI:43474"/>
        <dbReference type="ChEBI" id="CHEBI:58343"/>
        <dbReference type="ChEBI" id="CHEBI:456215"/>
        <dbReference type="EC" id="3.1.3.7"/>
    </reaction>
</comment>
<comment type="caution">
    <text evidence="8">The sequence shown here is derived from an EMBL/GenBank/DDBJ whole genome shotgun (WGS) entry which is preliminary data.</text>
</comment>
<dbReference type="GO" id="GO:0000287">
    <property type="term" value="F:magnesium ion binding"/>
    <property type="evidence" value="ECO:0007669"/>
    <property type="project" value="UniProtKB-UniRule"/>
</dbReference>
<comment type="similarity">
    <text evidence="1 6">Belongs to the inositol monophosphatase superfamily. CysQ family.</text>
</comment>
<evidence type="ECO:0000256" key="3">
    <source>
        <dbReference type="ARBA" id="ARBA00022519"/>
    </source>
</evidence>
<dbReference type="OrthoDB" id="9785695at2"/>
<sequence>MGMMKDDAALLAFFEELAVAAGLEIMRYYEAGCEVEQKSDDTPVTAADRAAESIILDGFARAGLGTPCVSEEAASSGVIPACDAGGFLLVDPLDGTREFIARRPDFTVNIGLIRDGAPALGVVFAPARNLLYSGRPGVAYEVALVDGKMAERREIRVRSMRTPPAIVASRSHLTDETRAFINRHEGAETVSIGSSLKFCIIARGDADLYPRFGRTMQWDTAAGDAVLRAAGGRALTVEGEPLTYGPKGGGQGLDAFASPHFIAEGASA</sequence>
<proteinExistence type="inferred from homology"/>
<keyword evidence="5 6" id="KW-0472">Membrane</keyword>
<feature type="binding site" evidence="6">
    <location>
        <position position="219"/>
    </location>
    <ligand>
        <name>Mg(2+)</name>
        <dbReference type="ChEBI" id="CHEBI:18420"/>
        <label>2</label>
    </ligand>
</feature>
<accession>K2PHK0</accession>
<dbReference type="EC" id="3.1.3.7" evidence="6"/>
<dbReference type="NCBIfam" id="TIGR01331">
    <property type="entry name" value="bisphos_cysQ"/>
    <property type="match status" value="1"/>
</dbReference>
<dbReference type="PANTHER" id="PTHR43028">
    <property type="entry name" value="3'(2'),5'-BISPHOSPHATE NUCLEOTIDASE 1"/>
    <property type="match status" value="1"/>
</dbReference>
<dbReference type="InterPro" id="IPR020550">
    <property type="entry name" value="Inositol_monophosphatase_CS"/>
</dbReference>
<dbReference type="GO" id="GO:0000103">
    <property type="term" value="P:sulfate assimilation"/>
    <property type="evidence" value="ECO:0007669"/>
    <property type="project" value="TreeGrafter"/>
</dbReference>
<protein>
    <recommendedName>
        <fullName evidence="6">3'(2'),5'-bisphosphate nucleotidase CysQ</fullName>
        <ecNumber evidence="6">3.1.3.7</ecNumber>
    </recommendedName>
    <alternativeName>
        <fullName evidence="6">3'(2'),5-bisphosphonucleoside 3'(2')-phosphohydrolase</fullName>
    </alternativeName>
    <alternativeName>
        <fullName evidence="6">3'-phosphoadenosine 5'-phosphate phosphatase</fullName>
        <shortName evidence="6">PAP phosphatase</shortName>
    </alternativeName>
</protein>
<dbReference type="Gene3D" id="3.30.540.10">
    <property type="entry name" value="Fructose-1,6-Bisphosphatase, subunit A, domain 1"/>
    <property type="match status" value="1"/>
</dbReference>
<dbReference type="Gene3D" id="3.40.190.80">
    <property type="match status" value="1"/>
</dbReference>
<dbReference type="PRINTS" id="PR00377">
    <property type="entry name" value="IMPHPHTASES"/>
</dbReference>
<dbReference type="STRING" id="721133.SAMN05216176_103459"/>
<dbReference type="Pfam" id="PF00459">
    <property type="entry name" value="Inositol_P"/>
    <property type="match status" value="1"/>
</dbReference>
<comment type="function">
    <text evidence="6">Converts adenosine-3',5'-bisphosphate (PAP) to AMP.</text>
</comment>
<dbReference type="eggNOG" id="COG1218">
    <property type="taxonomic scope" value="Bacteria"/>
</dbReference>
<evidence type="ECO:0000256" key="5">
    <source>
        <dbReference type="ARBA" id="ARBA00023136"/>
    </source>
</evidence>
<gene>
    <name evidence="6" type="primary">cysQ</name>
    <name evidence="8" type="ORF">NA8A_19600</name>
</gene>
<evidence type="ECO:0000256" key="4">
    <source>
        <dbReference type="ARBA" id="ARBA00022801"/>
    </source>
</evidence>
<dbReference type="GO" id="GO:0008441">
    <property type="term" value="F:3'(2'),5'-bisphosphate nucleotidase activity"/>
    <property type="evidence" value="ECO:0007669"/>
    <property type="project" value="UniProtKB-UniRule"/>
</dbReference>